<dbReference type="RefSeq" id="WP_207275331.1">
    <property type="nucleotide sequence ID" value="NZ_JAFMPK010000041.1"/>
</dbReference>
<proteinExistence type="predicted"/>
<dbReference type="InterPro" id="IPR046537">
    <property type="entry name" value="DUF6602"/>
</dbReference>
<feature type="domain" description="DUF6602" evidence="1">
    <location>
        <begin position="25"/>
        <end position="125"/>
    </location>
</feature>
<protein>
    <recommendedName>
        <fullName evidence="1">DUF6602 domain-containing protein</fullName>
    </recommendedName>
</protein>
<comment type="caution">
    <text evidence="2">The sequence shown here is derived from an EMBL/GenBank/DDBJ whole genome shotgun (WGS) entry which is preliminary data.</text>
</comment>
<evidence type="ECO:0000313" key="3">
    <source>
        <dbReference type="Proteomes" id="UP000664617"/>
    </source>
</evidence>
<gene>
    <name evidence="2" type="ORF">J0911_10025</name>
</gene>
<dbReference type="Proteomes" id="UP000664617">
    <property type="component" value="Unassembled WGS sequence"/>
</dbReference>
<keyword evidence="3" id="KW-1185">Reference proteome</keyword>
<evidence type="ECO:0000313" key="2">
    <source>
        <dbReference type="EMBL" id="MBO0609368.1"/>
    </source>
</evidence>
<dbReference type="Pfam" id="PF20247">
    <property type="entry name" value="DUF6602"/>
    <property type="match status" value="1"/>
</dbReference>
<dbReference type="EMBL" id="JAFMPK010000041">
    <property type="protein sequence ID" value="MBO0609368.1"/>
    <property type="molecule type" value="Genomic_DNA"/>
</dbReference>
<accession>A0ABS3I8S2</accession>
<organism evidence="2 3">
    <name type="scientific">Myceligenerans salitolerans</name>
    <dbReference type="NCBI Taxonomy" id="1230528"/>
    <lineage>
        <taxon>Bacteria</taxon>
        <taxon>Bacillati</taxon>
        <taxon>Actinomycetota</taxon>
        <taxon>Actinomycetes</taxon>
        <taxon>Micrococcales</taxon>
        <taxon>Promicromonosporaceae</taxon>
        <taxon>Myceligenerans</taxon>
    </lineage>
</organism>
<evidence type="ECO:0000259" key="1">
    <source>
        <dbReference type="Pfam" id="PF20247"/>
    </source>
</evidence>
<dbReference type="CDD" id="cd21173">
    <property type="entry name" value="NucC-like"/>
    <property type="match status" value="1"/>
</dbReference>
<reference evidence="3" key="2">
    <citation type="submission" date="2023-07" db="EMBL/GenBank/DDBJ databases">
        <title>Myceligenerans salitolerans sp. nov., a halotolerant actinomycete isolated from a salt lake in Xinjiang, China.</title>
        <authorList>
            <person name="Guan T."/>
        </authorList>
    </citation>
    <scope>NUCLEOTIDE SEQUENCE [LARGE SCALE GENOMIC DNA]</scope>
    <source>
        <strain evidence="3">XHU 5031</strain>
    </source>
</reference>
<reference evidence="2 3" key="1">
    <citation type="submission" date="2021-03" db="EMBL/GenBank/DDBJ databases">
        <authorList>
            <person name="Xin L."/>
        </authorList>
    </citation>
    <scope>NUCLEOTIDE SEQUENCE [LARGE SCALE GENOMIC DNA]</scope>
    <source>
        <strain evidence="2 3">XHU 5031</strain>
    </source>
</reference>
<name>A0ABS3I8S2_9MICO</name>
<sequence length="297" mass="32198">MNLVEKYWSGVLRRLQAEVDGFNSIIGHKGEMGRENELSLSRVLASLMPLRYGVGSGLIFDSKGNRSAQTDIILYDAVNEPAILAQTNQVLFPVENVRGAIEIKTSINGAEIQDIGRKVKSVRELNSEQGSDPLCCAVGYYATQEMQTIAAHISDLSSEQLPDLLLVLDPALLCVSSTLASDLGWTVPAGQDHFIGVAPVQQRKDGAVLAGAYVPPPDKVSRQAIHEGSLHTIFSLPDREAYLAESARALLLFAEGLLTGLALRDSRPVPSFHHYVTQELRDLIPIRASTDGRGQDG</sequence>